<evidence type="ECO:0000259" key="1">
    <source>
        <dbReference type="Pfam" id="PF05713"/>
    </source>
</evidence>
<comment type="caution">
    <text evidence="2">The sequence shown here is derived from an EMBL/GenBank/DDBJ whole genome shotgun (WGS) entry which is preliminary data.</text>
</comment>
<evidence type="ECO:0000313" key="2">
    <source>
        <dbReference type="EMBL" id="GAA4947713.1"/>
    </source>
</evidence>
<evidence type="ECO:0000313" key="3">
    <source>
        <dbReference type="Proteomes" id="UP001500466"/>
    </source>
</evidence>
<feature type="domain" description="Bacterial mobilisation" evidence="1">
    <location>
        <begin position="72"/>
        <end position="108"/>
    </location>
</feature>
<accession>A0ABP9GMY1</accession>
<keyword evidence="3" id="KW-1185">Reference proteome</keyword>
<organism evidence="2 3">
    <name type="scientific">Yinghuangia aomiensis</name>
    <dbReference type="NCBI Taxonomy" id="676205"/>
    <lineage>
        <taxon>Bacteria</taxon>
        <taxon>Bacillati</taxon>
        <taxon>Actinomycetota</taxon>
        <taxon>Actinomycetes</taxon>
        <taxon>Kitasatosporales</taxon>
        <taxon>Streptomycetaceae</taxon>
        <taxon>Yinghuangia</taxon>
    </lineage>
</organism>
<dbReference type="EMBL" id="BAABHS010000001">
    <property type="protein sequence ID" value="GAA4947713.1"/>
    <property type="molecule type" value="Genomic_DNA"/>
</dbReference>
<reference evidence="3" key="1">
    <citation type="journal article" date="2019" name="Int. J. Syst. Evol. Microbiol.">
        <title>The Global Catalogue of Microorganisms (GCM) 10K type strain sequencing project: providing services to taxonomists for standard genome sequencing and annotation.</title>
        <authorList>
            <consortium name="The Broad Institute Genomics Platform"/>
            <consortium name="The Broad Institute Genome Sequencing Center for Infectious Disease"/>
            <person name="Wu L."/>
            <person name="Ma J."/>
        </authorList>
    </citation>
    <scope>NUCLEOTIDE SEQUENCE [LARGE SCALE GENOMIC DNA]</scope>
    <source>
        <strain evidence="3">JCM 17986</strain>
    </source>
</reference>
<sequence>MCAYLLPDQFAAVRDAAVHAGLTPAGFSARLLVAAARIHDTHPGLGVALVTVMAESANDEAVAELAASRTALTRVGTNLNQVARVLNSGLLDPGLLPDADATLRGLDALRNQLASAIASVDSAALRIARR</sequence>
<protein>
    <recommendedName>
        <fullName evidence="1">Bacterial mobilisation domain-containing protein</fullName>
    </recommendedName>
</protein>
<proteinExistence type="predicted"/>
<dbReference type="Proteomes" id="UP001500466">
    <property type="component" value="Unassembled WGS sequence"/>
</dbReference>
<name>A0ABP9GMY1_9ACTN</name>
<dbReference type="Pfam" id="PF05713">
    <property type="entry name" value="MobC"/>
    <property type="match status" value="1"/>
</dbReference>
<gene>
    <name evidence="2" type="ORF">GCM10023205_04600</name>
</gene>
<dbReference type="InterPro" id="IPR008687">
    <property type="entry name" value="MobC"/>
</dbReference>